<sequence>MIQEVLPVSGPVDGEAFEIIGFQVVPHWKIPGLSFESSGHLKKSFTLSITTHGESLSCDSLSIDSPGSIASVSIPRNP</sequence>
<keyword evidence="2" id="KW-1185">Reference proteome</keyword>
<evidence type="ECO:0000313" key="1">
    <source>
        <dbReference type="EMBL" id="KAL2070905.1"/>
    </source>
</evidence>
<gene>
    <name evidence="1" type="ORF">VTL71DRAFT_13931</name>
</gene>
<evidence type="ECO:0000313" key="2">
    <source>
        <dbReference type="Proteomes" id="UP001595075"/>
    </source>
</evidence>
<dbReference type="EMBL" id="JAZHXI010000006">
    <property type="protein sequence ID" value="KAL2070905.1"/>
    <property type="molecule type" value="Genomic_DNA"/>
</dbReference>
<comment type="caution">
    <text evidence="1">The sequence shown here is derived from an EMBL/GenBank/DDBJ whole genome shotgun (WGS) entry which is preliminary data.</text>
</comment>
<organism evidence="1 2">
    <name type="scientific">Oculimacula yallundae</name>
    <dbReference type="NCBI Taxonomy" id="86028"/>
    <lineage>
        <taxon>Eukaryota</taxon>
        <taxon>Fungi</taxon>
        <taxon>Dikarya</taxon>
        <taxon>Ascomycota</taxon>
        <taxon>Pezizomycotina</taxon>
        <taxon>Leotiomycetes</taxon>
        <taxon>Helotiales</taxon>
        <taxon>Ploettnerulaceae</taxon>
        <taxon>Oculimacula</taxon>
    </lineage>
</organism>
<proteinExistence type="predicted"/>
<reference evidence="1 2" key="1">
    <citation type="journal article" date="2024" name="Commun. Biol.">
        <title>Comparative genomic analysis of thermophilic fungi reveals convergent evolutionary adaptations and gene losses.</title>
        <authorList>
            <person name="Steindorff A.S."/>
            <person name="Aguilar-Pontes M.V."/>
            <person name="Robinson A.J."/>
            <person name="Andreopoulos B."/>
            <person name="LaButti K."/>
            <person name="Kuo A."/>
            <person name="Mondo S."/>
            <person name="Riley R."/>
            <person name="Otillar R."/>
            <person name="Haridas S."/>
            <person name="Lipzen A."/>
            <person name="Grimwood J."/>
            <person name="Schmutz J."/>
            <person name="Clum A."/>
            <person name="Reid I.D."/>
            <person name="Moisan M.C."/>
            <person name="Butler G."/>
            <person name="Nguyen T.T.M."/>
            <person name="Dewar K."/>
            <person name="Conant G."/>
            <person name="Drula E."/>
            <person name="Henrissat B."/>
            <person name="Hansel C."/>
            <person name="Singer S."/>
            <person name="Hutchinson M.I."/>
            <person name="de Vries R.P."/>
            <person name="Natvig D.O."/>
            <person name="Powell A.J."/>
            <person name="Tsang A."/>
            <person name="Grigoriev I.V."/>
        </authorList>
    </citation>
    <scope>NUCLEOTIDE SEQUENCE [LARGE SCALE GENOMIC DNA]</scope>
    <source>
        <strain evidence="1 2">CBS 494.80</strain>
    </source>
</reference>
<accession>A0ABR4CLU4</accession>
<dbReference type="Proteomes" id="UP001595075">
    <property type="component" value="Unassembled WGS sequence"/>
</dbReference>
<protein>
    <submittedName>
        <fullName evidence="1">Uncharacterized protein</fullName>
    </submittedName>
</protein>
<name>A0ABR4CLU4_9HELO</name>